<organism evidence="1 2">
    <name type="scientific">Nitrosomonas stercoris</name>
    <dbReference type="NCBI Taxonomy" id="1444684"/>
    <lineage>
        <taxon>Bacteria</taxon>
        <taxon>Pseudomonadati</taxon>
        <taxon>Pseudomonadota</taxon>
        <taxon>Betaproteobacteria</taxon>
        <taxon>Nitrosomonadales</taxon>
        <taxon>Nitrosomonadaceae</taxon>
        <taxon>Nitrosomonas</taxon>
    </lineage>
</organism>
<dbReference type="EMBL" id="AP019755">
    <property type="protein sequence ID" value="BBL34216.1"/>
    <property type="molecule type" value="Genomic_DNA"/>
</dbReference>
<dbReference type="KEGG" id="nst:Nstercoris_00447"/>
<evidence type="ECO:0000313" key="1">
    <source>
        <dbReference type="EMBL" id="BBL34216.1"/>
    </source>
</evidence>
<keyword evidence="2" id="KW-1185">Reference proteome</keyword>
<gene>
    <name evidence="1" type="ORF">Nstercoris_00447</name>
</gene>
<name>A0A4Y1YJH5_9PROT</name>
<reference evidence="1 2" key="1">
    <citation type="submission" date="2019-06" db="EMBL/GenBank/DDBJ databases">
        <title>Nitrosomonas stercoris KYUHI-S whole genome shotgun sequence.</title>
        <authorList>
            <person name="Nakagawa T."/>
            <person name="Tsuchiya Y."/>
            <person name="Takahashi R."/>
        </authorList>
    </citation>
    <scope>NUCLEOTIDE SEQUENCE [LARGE SCALE GENOMIC DNA]</scope>
    <source>
        <strain evidence="1 2">KYUHI-S</strain>
    </source>
</reference>
<evidence type="ECO:0008006" key="3">
    <source>
        <dbReference type="Google" id="ProtNLM"/>
    </source>
</evidence>
<dbReference type="SUPFAM" id="SSF88723">
    <property type="entry name" value="PIN domain-like"/>
    <property type="match status" value="1"/>
</dbReference>
<dbReference type="Proteomes" id="UP000316473">
    <property type="component" value="Chromosome"/>
</dbReference>
<dbReference type="InterPro" id="IPR029060">
    <property type="entry name" value="PIN-like_dom_sf"/>
</dbReference>
<proteinExistence type="predicted"/>
<evidence type="ECO:0000313" key="2">
    <source>
        <dbReference type="Proteomes" id="UP000316473"/>
    </source>
</evidence>
<accession>A0A4Y1YJH5</accession>
<dbReference type="Gene3D" id="3.40.50.1010">
    <property type="entry name" value="5'-nuclease"/>
    <property type="match status" value="1"/>
</dbReference>
<dbReference type="AlphaFoldDB" id="A0A4Y1YJH5"/>
<sequence>MVLLDTNVLSEQFQANPNKGVLAWLNDQALETLYLSVMTVAEIRAGVAVMPQGKRKKLLSEKTSKKIFYHCLLGVYCRLICLVQELMQKYSQQQKKRVVVLQQQMQ</sequence>
<protein>
    <recommendedName>
        <fullName evidence="3">PIN domain-containing protein</fullName>
    </recommendedName>
</protein>